<evidence type="ECO:0000256" key="3">
    <source>
        <dbReference type="ARBA" id="ARBA00022989"/>
    </source>
</evidence>
<organism evidence="9 10">
    <name type="scientific">Nocardiopsis sinuspersici</name>
    <dbReference type="NCBI Taxonomy" id="501010"/>
    <lineage>
        <taxon>Bacteria</taxon>
        <taxon>Bacillati</taxon>
        <taxon>Actinomycetota</taxon>
        <taxon>Actinomycetes</taxon>
        <taxon>Streptosporangiales</taxon>
        <taxon>Nocardiopsidaceae</taxon>
        <taxon>Nocardiopsis</taxon>
    </lineage>
</organism>
<dbReference type="AlphaFoldDB" id="A0A7Y9XFC4"/>
<feature type="transmembrane region" description="Helical" evidence="6">
    <location>
        <begin position="198"/>
        <end position="217"/>
    </location>
</feature>
<proteinExistence type="inferred from homology"/>
<dbReference type="GO" id="GO:0043190">
    <property type="term" value="C:ATP-binding cassette (ABC) transporter complex"/>
    <property type="evidence" value="ECO:0007669"/>
    <property type="project" value="InterPro"/>
</dbReference>
<dbReference type="Proteomes" id="UP000584931">
    <property type="component" value="Unassembled WGS sequence"/>
</dbReference>
<protein>
    <recommendedName>
        <fullName evidence="6">Transport permease protein</fullName>
    </recommendedName>
</protein>
<feature type="transmembrane region" description="Helical" evidence="6">
    <location>
        <begin position="261"/>
        <end position="281"/>
    </location>
</feature>
<evidence type="ECO:0000256" key="4">
    <source>
        <dbReference type="ARBA" id="ARBA00023136"/>
    </source>
</evidence>
<feature type="domain" description="ABC transmembrane type-2" evidence="8">
    <location>
        <begin position="52"/>
        <end position="287"/>
    </location>
</feature>
<feature type="compositionally biased region" description="Basic residues" evidence="7">
    <location>
        <begin position="22"/>
        <end position="31"/>
    </location>
</feature>
<keyword evidence="5" id="KW-0046">Antibiotic resistance</keyword>
<feature type="region of interest" description="Disordered" evidence="7">
    <location>
        <begin position="1"/>
        <end position="33"/>
    </location>
</feature>
<dbReference type="PANTHER" id="PTHR43229:SF2">
    <property type="entry name" value="NODULATION PROTEIN J"/>
    <property type="match status" value="1"/>
</dbReference>
<dbReference type="InterPro" id="IPR047817">
    <property type="entry name" value="ABC2_TM_bact-type"/>
</dbReference>
<evidence type="ECO:0000256" key="7">
    <source>
        <dbReference type="SAM" id="MobiDB-lite"/>
    </source>
</evidence>
<gene>
    <name evidence="9" type="ORF">HNR06_004315</name>
</gene>
<feature type="transmembrane region" description="Helical" evidence="6">
    <location>
        <begin position="87"/>
        <end position="108"/>
    </location>
</feature>
<evidence type="ECO:0000313" key="9">
    <source>
        <dbReference type="EMBL" id="NYH54726.1"/>
    </source>
</evidence>
<evidence type="ECO:0000259" key="8">
    <source>
        <dbReference type="PROSITE" id="PS51012"/>
    </source>
</evidence>
<evidence type="ECO:0000256" key="6">
    <source>
        <dbReference type="RuleBase" id="RU361157"/>
    </source>
</evidence>
<dbReference type="PANTHER" id="PTHR43229">
    <property type="entry name" value="NODULATION PROTEIN J"/>
    <property type="match status" value="1"/>
</dbReference>
<keyword evidence="4 6" id="KW-0472">Membrane</keyword>
<evidence type="ECO:0000256" key="1">
    <source>
        <dbReference type="ARBA" id="ARBA00004141"/>
    </source>
</evidence>
<dbReference type="EMBL" id="JACCHL010000001">
    <property type="protein sequence ID" value="NYH54726.1"/>
    <property type="molecule type" value="Genomic_DNA"/>
</dbReference>
<name>A0A7Y9XFC4_9ACTN</name>
<comment type="similarity">
    <text evidence="6">Belongs to the ABC-2 integral membrane protein family.</text>
</comment>
<feature type="transmembrane region" description="Helical" evidence="6">
    <location>
        <begin position="128"/>
        <end position="155"/>
    </location>
</feature>
<evidence type="ECO:0000313" key="10">
    <source>
        <dbReference type="Proteomes" id="UP000584931"/>
    </source>
</evidence>
<sequence>MSATTPVGDRHRPGGGEGPPRRLTRGRRPRKTAADTLVLTRRNLRHMVRDPFEPVIAITMPVVMVLLFGYVFGNVMAPPGTESYQEFLVPAMLAMVMLYGIGGTASGIARDTSRDVMNRFRSMPMSPVALLGARALADMTRACLEVVLLLLVGFAMGWRFEDGGGEALAAVGVLLLFRLSLVWLGVLMGLVLPTPDSVSMIVYPLTFPLSMLSTSFLPSTAMPSWLAPVAEWNPLSAVVTATRDLFGNPSPPSDAWPAENALLLAVAVPVALMALVTPLAVRRFRRLSR</sequence>
<dbReference type="GO" id="GO:0140359">
    <property type="term" value="F:ABC-type transporter activity"/>
    <property type="evidence" value="ECO:0007669"/>
    <property type="project" value="InterPro"/>
</dbReference>
<comment type="caution">
    <text evidence="9">The sequence shown here is derived from an EMBL/GenBank/DDBJ whole genome shotgun (WGS) entry which is preliminary data.</text>
</comment>
<keyword evidence="6" id="KW-0813">Transport</keyword>
<keyword evidence="6" id="KW-1003">Cell membrane</keyword>
<keyword evidence="2 6" id="KW-0812">Transmembrane</keyword>
<reference evidence="9 10" key="1">
    <citation type="submission" date="2020-07" db="EMBL/GenBank/DDBJ databases">
        <title>Sequencing the genomes of 1000 actinobacteria strains.</title>
        <authorList>
            <person name="Klenk H.-P."/>
        </authorList>
    </citation>
    <scope>NUCLEOTIDE SEQUENCE [LARGE SCALE GENOMIC DNA]</scope>
    <source>
        <strain evidence="9 10">DSM 45278</strain>
    </source>
</reference>
<dbReference type="PROSITE" id="PS51012">
    <property type="entry name" value="ABC_TM2"/>
    <property type="match status" value="1"/>
</dbReference>
<dbReference type="Pfam" id="PF01061">
    <property type="entry name" value="ABC2_membrane"/>
    <property type="match status" value="1"/>
</dbReference>
<dbReference type="InterPro" id="IPR013525">
    <property type="entry name" value="ABC2_TM"/>
</dbReference>
<dbReference type="GO" id="GO:0046677">
    <property type="term" value="P:response to antibiotic"/>
    <property type="evidence" value="ECO:0007669"/>
    <property type="project" value="UniProtKB-KW"/>
</dbReference>
<dbReference type="RefSeq" id="WP_179811071.1">
    <property type="nucleotide sequence ID" value="NZ_JACCHL010000001.1"/>
</dbReference>
<dbReference type="InterPro" id="IPR051784">
    <property type="entry name" value="Nod_factor_ABC_transporter"/>
</dbReference>
<evidence type="ECO:0000256" key="5">
    <source>
        <dbReference type="ARBA" id="ARBA00023251"/>
    </source>
</evidence>
<comment type="subcellular location">
    <subcellularLocation>
        <location evidence="6">Cell membrane</location>
        <topology evidence="6">Multi-pass membrane protein</topology>
    </subcellularLocation>
    <subcellularLocation>
        <location evidence="1">Membrane</location>
        <topology evidence="1">Multi-pass membrane protein</topology>
    </subcellularLocation>
</comment>
<feature type="transmembrane region" description="Helical" evidence="6">
    <location>
        <begin position="167"/>
        <end position="191"/>
    </location>
</feature>
<accession>A0A7Y9XFC4</accession>
<keyword evidence="3 6" id="KW-1133">Transmembrane helix</keyword>
<evidence type="ECO:0000256" key="2">
    <source>
        <dbReference type="ARBA" id="ARBA00022692"/>
    </source>
</evidence>
<dbReference type="InterPro" id="IPR000412">
    <property type="entry name" value="ABC_2_transport"/>
</dbReference>
<feature type="transmembrane region" description="Helical" evidence="6">
    <location>
        <begin position="51"/>
        <end position="72"/>
    </location>
</feature>
<dbReference type="PIRSF" id="PIRSF006648">
    <property type="entry name" value="DrrB"/>
    <property type="match status" value="1"/>
</dbReference>